<reference evidence="2 3" key="1">
    <citation type="submission" date="2019-02" db="EMBL/GenBank/DDBJ databases">
        <title>Deep-cultivation of Planctomycetes and their phenomic and genomic characterization uncovers novel biology.</title>
        <authorList>
            <person name="Wiegand S."/>
            <person name="Jogler M."/>
            <person name="Boedeker C."/>
            <person name="Pinto D."/>
            <person name="Vollmers J."/>
            <person name="Rivas-Marin E."/>
            <person name="Kohn T."/>
            <person name="Peeters S.H."/>
            <person name="Heuer A."/>
            <person name="Rast P."/>
            <person name="Oberbeckmann S."/>
            <person name="Bunk B."/>
            <person name="Jeske O."/>
            <person name="Meyerdierks A."/>
            <person name="Storesund J.E."/>
            <person name="Kallscheuer N."/>
            <person name="Luecker S."/>
            <person name="Lage O.M."/>
            <person name="Pohl T."/>
            <person name="Merkel B.J."/>
            <person name="Hornburger P."/>
            <person name="Mueller R.-W."/>
            <person name="Bruemmer F."/>
            <person name="Labrenz M."/>
            <person name="Spormann A.M."/>
            <person name="Op den Camp H."/>
            <person name="Overmann J."/>
            <person name="Amann R."/>
            <person name="Jetten M.S.M."/>
            <person name="Mascher T."/>
            <person name="Medema M.H."/>
            <person name="Devos D.P."/>
            <person name="Kaster A.-K."/>
            <person name="Ovreas L."/>
            <person name="Rohde M."/>
            <person name="Galperin M.Y."/>
            <person name="Jogler C."/>
        </authorList>
    </citation>
    <scope>NUCLEOTIDE SEQUENCE [LARGE SCALE GENOMIC DNA]</scope>
    <source>
        <strain evidence="2 3">KS4</strain>
    </source>
</reference>
<feature type="transmembrane region" description="Helical" evidence="1">
    <location>
        <begin position="454"/>
        <end position="482"/>
    </location>
</feature>
<keyword evidence="3" id="KW-1185">Reference proteome</keyword>
<evidence type="ECO:0000313" key="2">
    <source>
        <dbReference type="EMBL" id="QDU33207.1"/>
    </source>
</evidence>
<evidence type="ECO:0000313" key="3">
    <source>
        <dbReference type="Proteomes" id="UP000317369"/>
    </source>
</evidence>
<dbReference type="EMBL" id="CP036425">
    <property type="protein sequence ID" value="QDU33207.1"/>
    <property type="molecule type" value="Genomic_DNA"/>
</dbReference>
<feature type="transmembrane region" description="Helical" evidence="1">
    <location>
        <begin position="187"/>
        <end position="214"/>
    </location>
</feature>
<accession>A0A517YSJ0</accession>
<protein>
    <submittedName>
        <fullName evidence="2">Uncharacterized protein</fullName>
    </submittedName>
</protein>
<feature type="transmembrane region" description="Helical" evidence="1">
    <location>
        <begin position="545"/>
        <end position="568"/>
    </location>
</feature>
<sequence>MLRGDVVGVGLAFGGRYDGGMSEVATDIVSGEQAEGAAIGVVGEQTAEGWLIRKELWVGGAGGDVVDTVVGAVGETMRRLDGGRRMQKNAAEKKGESRGGMGMLKCLVVGAVWPRWAVRVSEGMKAWELWLVHVLGVVIAGGMMLLFGVWQEQVTHRGRYVFDLWGELFGAFTEGVGELFWAMSGGFWWQAALGLVFGVVLIEVGIVFAGLLLMGWGARPGERLRETMLRGVRRMWAMSGLFIGVVSVMGLMWLIGFPFYWFEWVDDTFRNGVMETLAMSVMIGMVWLVALAGILWVMVGTLRGVSVGGKGWDAELGEGMREAWPLRCEGNEGVCGYQLVEVEEGVSCPECGMDVMASVRVKRGRYGKWGRESLWEKVGGWWGWSARQSLVQPRRFARGIEVHLPRTGGGWMMAGSVVRMMVLAVIGAWAFILFETVMRGQWYAFRDFEDVLAFVFAPMMIVSVMGLWILGWLLGVLGFYELVLGVVIRMFGGRNRVYELHQIVCGQCLLAFIGVCAVTGLMMFGYEILRMMGGQGLGYRQLETYAFMAMWAFALLQFVMLIVGVMGCPRKVEG</sequence>
<dbReference type="Proteomes" id="UP000317369">
    <property type="component" value="Chromosome"/>
</dbReference>
<feature type="transmembrane region" description="Helical" evidence="1">
    <location>
        <begin position="130"/>
        <end position="150"/>
    </location>
</feature>
<keyword evidence="1" id="KW-1133">Transmembrane helix</keyword>
<keyword evidence="1" id="KW-0472">Membrane</keyword>
<feature type="transmembrane region" description="Helical" evidence="1">
    <location>
        <begin position="281"/>
        <end position="302"/>
    </location>
</feature>
<feature type="transmembrane region" description="Helical" evidence="1">
    <location>
        <begin position="416"/>
        <end position="434"/>
    </location>
</feature>
<name>A0A517YSJ0_9BACT</name>
<feature type="transmembrane region" description="Helical" evidence="1">
    <location>
        <begin position="503"/>
        <end position="525"/>
    </location>
</feature>
<dbReference type="AlphaFoldDB" id="A0A517YSJ0"/>
<evidence type="ECO:0000256" key="1">
    <source>
        <dbReference type="SAM" id="Phobius"/>
    </source>
</evidence>
<organism evidence="2 3">
    <name type="scientific">Poriferisphaera corsica</name>
    <dbReference type="NCBI Taxonomy" id="2528020"/>
    <lineage>
        <taxon>Bacteria</taxon>
        <taxon>Pseudomonadati</taxon>
        <taxon>Planctomycetota</taxon>
        <taxon>Phycisphaerae</taxon>
        <taxon>Phycisphaerales</taxon>
        <taxon>Phycisphaeraceae</taxon>
        <taxon>Poriferisphaera</taxon>
    </lineage>
</organism>
<keyword evidence="1" id="KW-0812">Transmembrane</keyword>
<dbReference type="KEGG" id="pcor:KS4_12520"/>
<gene>
    <name evidence="2" type="ORF">KS4_12520</name>
</gene>
<feature type="transmembrane region" description="Helical" evidence="1">
    <location>
        <begin position="235"/>
        <end position="261"/>
    </location>
</feature>
<proteinExistence type="predicted"/>